<keyword evidence="9" id="KW-0645">Protease</keyword>
<evidence type="ECO:0000256" key="4">
    <source>
        <dbReference type="ARBA" id="ARBA00022490"/>
    </source>
</evidence>
<evidence type="ECO:0000256" key="3">
    <source>
        <dbReference type="ARBA" id="ARBA00020082"/>
    </source>
</evidence>
<protein>
    <recommendedName>
        <fullName evidence="3 7">Protein SprT</fullName>
    </recommendedName>
</protein>
<dbReference type="Pfam" id="PF10263">
    <property type="entry name" value="SprT-like"/>
    <property type="match status" value="1"/>
</dbReference>
<dbReference type="GO" id="GO:0008237">
    <property type="term" value="F:metallopeptidase activity"/>
    <property type="evidence" value="ECO:0007669"/>
    <property type="project" value="UniProtKB-KW"/>
</dbReference>
<dbReference type="PANTHER" id="PTHR38773">
    <property type="entry name" value="PROTEIN SPRT"/>
    <property type="match status" value="1"/>
</dbReference>
<evidence type="ECO:0000256" key="1">
    <source>
        <dbReference type="ARBA" id="ARBA00004496"/>
    </source>
</evidence>
<evidence type="ECO:0000256" key="2">
    <source>
        <dbReference type="ARBA" id="ARBA00006591"/>
    </source>
</evidence>
<evidence type="ECO:0000313" key="9">
    <source>
        <dbReference type="EMBL" id="MBC3764571.1"/>
    </source>
</evidence>
<reference evidence="9" key="2">
    <citation type="submission" date="2020-08" db="EMBL/GenBank/DDBJ databases">
        <authorList>
            <person name="Lai Q."/>
        </authorList>
    </citation>
    <scope>NUCLEOTIDE SEQUENCE</scope>
    <source>
        <strain evidence="9">S27-2</strain>
    </source>
</reference>
<feature type="binding site" evidence="7">
    <location>
        <position position="114"/>
    </location>
    <ligand>
        <name>Zn(2+)</name>
        <dbReference type="ChEBI" id="CHEBI:29105"/>
    </ligand>
</feature>
<keyword evidence="10" id="KW-1185">Reference proteome</keyword>
<dbReference type="InterPro" id="IPR023483">
    <property type="entry name" value="Uncharacterised_SprT"/>
</dbReference>
<comment type="subcellular location">
    <subcellularLocation>
        <location evidence="1 7">Cytoplasm</location>
    </subcellularLocation>
</comment>
<evidence type="ECO:0000256" key="7">
    <source>
        <dbReference type="HAMAP-Rule" id="MF_00746"/>
    </source>
</evidence>
<dbReference type="GO" id="GO:0006950">
    <property type="term" value="P:response to stress"/>
    <property type="evidence" value="ECO:0007669"/>
    <property type="project" value="UniProtKB-ARBA"/>
</dbReference>
<gene>
    <name evidence="7" type="primary">sprT</name>
    <name evidence="9" type="ORF">H8B19_01690</name>
</gene>
<keyword evidence="4 7" id="KW-0963">Cytoplasm</keyword>
<dbReference type="Pfam" id="PF17283">
    <property type="entry name" value="Zn_ribbon_SprT"/>
    <property type="match status" value="1"/>
</dbReference>
<accession>A0A8J6M2M9</accession>
<dbReference type="InterPro" id="IPR006640">
    <property type="entry name" value="SprT-like_domain"/>
</dbReference>
<evidence type="ECO:0000256" key="6">
    <source>
        <dbReference type="ARBA" id="ARBA00022833"/>
    </source>
</evidence>
<sequence length="201" mass="23226">MQINRLQVKKLNNLFRRRTAAPACSGNIPSTLAKSTTASYPAKTTLEQQIVDQVEHCYQQAERHLNKPFPRPVVGFNQRGKIAGSARLQLNELRFNRTLLKDNPEHFLTDVVPHEVSHLLVHQLYGRVKPHGYEWQQMMRQVYGLHPQTRHQMDVSKVQGKTFNYRCHCQQHKLTIRRHNKALKGMTYMCRSCGSALVADS</sequence>
<dbReference type="GO" id="GO:0008270">
    <property type="term" value="F:zinc ion binding"/>
    <property type="evidence" value="ECO:0007669"/>
    <property type="project" value="UniProtKB-UniRule"/>
</dbReference>
<keyword evidence="5 7" id="KW-0479">Metal-binding</keyword>
<dbReference type="AlphaFoldDB" id="A0A8J6M2M9"/>
<dbReference type="GO" id="GO:0005737">
    <property type="term" value="C:cytoplasm"/>
    <property type="evidence" value="ECO:0007669"/>
    <property type="project" value="UniProtKB-SubCell"/>
</dbReference>
<dbReference type="NCBIfam" id="NF003421">
    <property type="entry name" value="PRK04860.1"/>
    <property type="match status" value="1"/>
</dbReference>
<dbReference type="InterPro" id="IPR035240">
    <property type="entry name" value="SprT_Zn_ribbon"/>
</dbReference>
<comment type="caution">
    <text evidence="9">The sequence shown here is derived from an EMBL/GenBank/DDBJ whole genome shotgun (WGS) entry which is preliminary data.</text>
</comment>
<reference evidence="9" key="1">
    <citation type="journal article" date="2018" name="Int. J. Syst. Evol. Microbiol.">
        <title>Neptunicella marina gen. nov., sp. nov., isolated from surface seawater.</title>
        <authorList>
            <person name="Liu X."/>
            <person name="Lai Q."/>
            <person name="Du Y."/>
            <person name="Zhang X."/>
            <person name="Liu Z."/>
            <person name="Sun F."/>
            <person name="Shao Z."/>
        </authorList>
    </citation>
    <scope>NUCLEOTIDE SEQUENCE</scope>
    <source>
        <strain evidence="9">S27-2</strain>
    </source>
</reference>
<feature type="binding site" evidence="7">
    <location>
        <position position="118"/>
    </location>
    <ligand>
        <name>Zn(2+)</name>
        <dbReference type="ChEBI" id="CHEBI:29105"/>
    </ligand>
</feature>
<feature type="active site" evidence="7">
    <location>
        <position position="115"/>
    </location>
</feature>
<comment type="cofactor">
    <cofactor evidence="7">
        <name>Zn(2+)</name>
        <dbReference type="ChEBI" id="CHEBI:29105"/>
    </cofactor>
    <text evidence="7">Binds 1 zinc ion.</text>
</comment>
<name>A0A8J6M2M9_9ALTE</name>
<feature type="domain" description="SprT-like" evidence="8">
    <location>
        <begin position="52"/>
        <end position="200"/>
    </location>
</feature>
<keyword evidence="9" id="KW-0482">Metalloprotease</keyword>
<organism evidence="9 10">
    <name type="scientific">Neptunicella marina</name>
    <dbReference type="NCBI Taxonomy" id="2125989"/>
    <lineage>
        <taxon>Bacteria</taxon>
        <taxon>Pseudomonadati</taxon>
        <taxon>Pseudomonadota</taxon>
        <taxon>Gammaproteobacteria</taxon>
        <taxon>Alteromonadales</taxon>
        <taxon>Alteromonadaceae</taxon>
        <taxon>Neptunicella</taxon>
    </lineage>
</organism>
<dbReference type="PANTHER" id="PTHR38773:SF1">
    <property type="entry name" value="PROTEIN SPRT"/>
    <property type="match status" value="1"/>
</dbReference>
<comment type="similarity">
    <text evidence="2 7">Belongs to the SprT family.</text>
</comment>
<dbReference type="EMBL" id="JACNEP010000001">
    <property type="protein sequence ID" value="MBC3764571.1"/>
    <property type="molecule type" value="Genomic_DNA"/>
</dbReference>
<proteinExistence type="inferred from homology"/>
<evidence type="ECO:0000256" key="5">
    <source>
        <dbReference type="ARBA" id="ARBA00022723"/>
    </source>
</evidence>
<evidence type="ECO:0000313" key="10">
    <source>
        <dbReference type="Proteomes" id="UP000601768"/>
    </source>
</evidence>
<dbReference type="HAMAP" id="MF_00746">
    <property type="entry name" value="SprT"/>
    <property type="match status" value="1"/>
</dbReference>
<dbReference type="Proteomes" id="UP000601768">
    <property type="component" value="Unassembled WGS sequence"/>
</dbReference>
<evidence type="ECO:0000259" key="8">
    <source>
        <dbReference type="SMART" id="SM00731"/>
    </source>
</evidence>
<dbReference type="SMART" id="SM00731">
    <property type="entry name" value="SprT"/>
    <property type="match status" value="1"/>
</dbReference>
<keyword evidence="9" id="KW-0378">Hydrolase</keyword>
<keyword evidence="6 7" id="KW-0862">Zinc</keyword>